<evidence type="ECO:0000256" key="7">
    <source>
        <dbReference type="ARBA" id="ARBA00023054"/>
    </source>
</evidence>
<dbReference type="InterPro" id="IPR019359">
    <property type="entry name" value="CCDC85"/>
</dbReference>
<accession>A0A556VBE7</accession>
<keyword evidence="7" id="KW-0175">Coiled coil</keyword>
<evidence type="ECO:0000313" key="8">
    <source>
        <dbReference type="EMBL" id="TTG77874.1"/>
    </source>
</evidence>
<evidence type="ECO:0000256" key="4">
    <source>
        <dbReference type="ARBA" id="ARBA00022427"/>
    </source>
</evidence>
<comment type="subcellular location">
    <subcellularLocation>
        <location evidence="2">Cell junction</location>
        <location evidence="2">Adherens junction</location>
    </subcellularLocation>
    <subcellularLocation>
        <location evidence="1">Cell junction</location>
        <location evidence="1">Tight junction</location>
    </subcellularLocation>
</comment>
<dbReference type="GO" id="GO:0005923">
    <property type="term" value="C:bicellular tight junction"/>
    <property type="evidence" value="ECO:0007669"/>
    <property type="project" value="UniProtKB-SubCell"/>
</dbReference>
<name>A0A556VBE7_BAGYA</name>
<evidence type="ECO:0000256" key="2">
    <source>
        <dbReference type="ARBA" id="ARBA00004536"/>
    </source>
</evidence>
<keyword evidence="5" id="KW-0217">Developmental protein</keyword>
<protein>
    <submittedName>
        <fullName evidence="8">Coiled-coil domain-containing protein 85C-A</fullName>
    </submittedName>
</protein>
<dbReference type="PANTHER" id="PTHR13546">
    <property type="entry name" value="RE60986P"/>
    <property type="match status" value="1"/>
</dbReference>
<evidence type="ECO:0000256" key="6">
    <source>
        <dbReference type="ARBA" id="ARBA00022949"/>
    </source>
</evidence>
<reference evidence="8 9" key="1">
    <citation type="journal article" date="2019" name="Genome Biol. Evol.">
        <title>Whole-Genome Sequencing of the Giant Devil Catfish, Bagarius yarrelli.</title>
        <authorList>
            <person name="Jiang W."/>
            <person name="Lv Y."/>
            <person name="Cheng L."/>
            <person name="Yang K."/>
            <person name="Chao B."/>
            <person name="Wang X."/>
            <person name="Li Y."/>
            <person name="Pan X."/>
            <person name="You X."/>
            <person name="Zhang Y."/>
            <person name="Yang J."/>
            <person name="Li J."/>
            <person name="Zhang X."/>
            <person name="Liu S."/>
            <person name="Sun C."/>
            <person name="Yang J."/>
            <person name="Shi Q."/>
        </authorList>
    </citation>
    <scope>NUCLEOTIDE SEQUENCE [LARGE SCALE GENOMIC DNA]</scope>
    <source>
        <strain evidence="8">JWS20170419001</strain>
        <tissue evidence="8">Muscle</tissue>
    </source>
</reference>
<dbReference type="AlphaFoldDB" id="A0A556VBE7"/>
<dbReference type="EMBL" id="VCAZ01000204">
    <property type="protein sequence ID" value="TTG77874.1"/>
    <property type="molecule type" value="Genomic_DNA"/>
</dbReference>
<organism evidence="8 9">
    <name type="scientific">Bagarius yarrelli</name>
    <name type="common">Goonch</name>
    <name type="synonym">Bagrus yarrelli</name>
    <dbReference type="NCBI Taxonomy" id="175774"/>
    <lineage>
        <taxon>Eukaryota</taxon>
        <taxon>Metazoa</taxon>
        <taxon>Chordata</taxon>
        <taxon>Craniata</taxon>
        <taxon>Vertebrata</taxon>
        <taxon>Euteleostomi</taxon>
        <taxon>Actinopterygii</taxon>
        <taxon>Neopterygii</taxon>
        <taxon>Teleostei</taxon>
        <taxon>Ostariophysi</taxon>
        <taxon>Siluriformes</taxon>
        <taxon>Sisoridae</taxon>
        <taxon>Sisorinae</taxon>
        <taxon>Bagarius</taxon>
    </lineage>
</organism>
<evidence type="ECO:0000256" key="1">
    <source>
        <dbReference type="ARBA" id="ARBA00004435"/>
    </source>
</evidence>
<dbReference type="OrthoDB" id="10056395at2759"/>
<dbReference type="GO" id="GO:0005912">
    <property type="term" value="C:adherens junction"/>
    <property type="evidence" value="ECO:0007669"/>
    <property type="project" value="UniProtKB-SubCell"/>
</dbReference>
<evidence type="ECO:0000256" key="3">
    <source>
        <dbReference type="ARBA" id="ARBA00009052"/>
    </source>
</evidence>
<dbReference type="Proteomes" id="UP000319801">
    <property type="component" value="Unassembled WGS sequence"/>
</dbReference>
<gene>
    <name evidence="8" type="ORF">Baya_15190</name>
</gene>
<evidence type="ECO:0000256" key="5">
    <source>
        <dbReference type="ARBA" id="ARBA00022473"/>
    </source>
</evidence>
<comment type="similarity">
    <text evidence="3">Belongs to the CCDC85 family.</text>
</comment>
<proteinExistence type="inferred from homology"/>
<dbReference type="PANTHER" id="PTHR13546:SF14">
    <property type="entry name" value="COILED-COIL DOMAIN-CONTAINING PROTEIN 85C"/>
    <property type="match status" value="1"/>
</dbReference>
<keyword evidence="6" id="KW-0965">Cell junction</keyword>
<keyword evidence="9" id="KW-1185">Reference proteome</keyword>
<comment type="caution">
    <text evidence="8">The sequence shown here is derived from an EMBL/GenBank/DDBJ whole genome shotgun (WGS) entry which is preliminary data.</text>
</comment>
<keyword evidence="4" id="KW-0796">Tight junction</keyword>
<evidence type="ECO:0000313" key="9">
    <source>
        <dbReference type="Proteomes" id="UP000319801"/>
    </source>
</evidence>
<sequence>MLNATEREDGNNTSLFVQPSFHILYSFNRVSGLRRSCAPSTAGACTFVFTGPTFPYDLSNATESRPTVRVRSVILTTPRALERINRGQVRFISRDEILLLGSGNVGDLKTSKKGLSLYHSETQLSALAKQQDALQNGTARLPGGDPPSPITPYITSAQKPEALVHAMKVLEVHENLDKKIPEDYEEDLSEKEKAIVREMCNPTLRLAVLYRPFEESLVLRFVLRQVPHDTSKRTALTIVVWRKLGDAAGSKPSIRQHLSGNQFKAPM</sequence>